<organism evidence="1 2">
    <name type="scientific">Zophobas morio</name>
    <dbReference type="NCBI Taxonomy" id="2755281"/>
    <lineage>
        <taxon>Eukaryota</taxon>
        <taxon>Metazoa</taxon>
        <taxon>Ecdysozoa</taxon>
        <taxon>Arthropoda</taxon>
        <taxon>Hexapoda</taxon>
        <taxon>Insecta</taxon>
        <taxon>Pterygota</taxon>
        <taxon>Neoptera</taxon>
        <taxon>Endopterygota</taxon>
        <taxon>Coleoptera</taxon>
        <taxon>Polyphaga</taxon>
        <taxon>Cucujiformia</taxon>
        <taxon>Tenebrionidae</taxon>
        <taxon>Zophobas</taxon>
    </lineage>
</organism>
<keyword evidence="2" id="KW-1185">Reference proteome</keyword>
<gene>
    <name evidence="1" type="ORF">Zmor_016308</name>
</gene>
<comment type="caution">
    <text evidence="1">The sequence shown here is derived from an EMBL/GenBank/DDBJ whole genome shotgun (WGS) entry which is preliminary data.</text>
</comment>
<evidence type="ECO:0000313" key="2">
    <source>
        <dbReference type="Proteomes" id="UP001168821"/>
    </source>
</evidence>
<proteinExistence type="predicted"/>
<feature type="non-terminal residue" evidence="1">
    <location>
        <position position="56"/>
    </location>
</feature>
<dbReference type="AlphaFoldDB" id="A0AA38HGG5"/>
<name>A0AA38HGG5_9CUCU</name>
<evidence type="ECO:0000313" key="1">
    <source>
        <dbReference type="EMBL" id="KAJ3615578.1"/>
    </source>
</evidence>
<protein>
    <submittedName>
        <fullName evidence="1">Uncharacterized protein</fullName>
    </submittedName>
</protein>
<dbReference type="Proteomes" id="UP001168821">
    <property type="component" value="Unassembled WGS sequence"/>
</dbReference>
<accession>A0AA38HGG5</accession>
<dbReference type="EMBL" id="JALNTZ010004041">
    <property type="protein sequence ID" value="KAJ3615578.1"/>
    <property type="molecule type" value="Genomic_DNA"/>
</dbReference>
<sequence>MVLWLNSRCFALSFAIVCYRLCMSLFYEGFELKRRGELQLTKAFQSQIFEKFLEGY</sequence>
<reference evidence="1" key="1">
    <citation type="journal article" date="2023" name="G3 (Bethesda)">
        <title>Whole genome assemblies of Zophobas morio and Tenebrio molitor.</title>
        <authorList>
            <person name="Kaur S."/>
            <person name="Stinson S.A."/>
            <person name="diCenzo G.C."/>
        </authorList>
    </citation>
    <scope>NUCLEOTIDE SEQUENCE</scope>
    <source>
        <strain evidence="1">QUZm001</strain>
    </source>
</reference>